<dbReference type="Gene3D" id="3.40.50.1470">
    <property type="entry name" value="Peptidyl-tRNA hydrolase"/>
    <property type="match status" value="1"/>
</dbReference>
<comment type="function">
    <text evidence="7">Hydrolyzes ribosome-free peptidyl-tRNAs (with 1 or more amino acids incorporated), which drop off the ribosome during protein synthesis, or as a result of ribosome stalling.</text>
</comment>
<evidence type="ECO:0000256" key="7">
    <source>
        <dbReference type="HAMAP-Rule" id="MF_00083"/>
    </source>
</evidence>
<comment type="subunit">
    <text evidence="7">Monomer.</text>
</comment>
<dbReference type="CDD" id="cd00462">
    <property type="entry name" value="PTH"/>
    <property type="match status" value="1"/>
</dbReference>
<evidence type="ECO:0000256" key="5">
    <source>
        <dbReference type="ARBA" id="ARBA00038063"/>
    </source>
</evidence>
<dbReference type="PANTHER" id="PTHR17224:SF1">
    <property type="entry name" value="PEPTIDYL-TRNA HYDROLASE"/>
    <property type="match status" value="1"/>
</dbReference>
<comment type="subcellular location">
    <subcellularLocation>
        <location evidence="7">Cytoplasm</location>
    </subcellularLocation>
</comment>
<dbReference type="InterPro" id="IPR001328">
    <property type="entry name" value="Pept_tRNA_hydro"/>
</dbReference>
<dbReference type="InterPro" id="IPR036416">
    <property type="entry name" value="Pept_tRNA_hydro_sf"/>
</dbReference>
<feature type="site" description="Discriminates between blocked and unblocked aminoacyl-tRNA" evidence="7">
    <location>
        <position position="14"/>
    </location>
</feature>
<comment type="caution">
    <text evidence="10">The sequence shown here is derived from an EMBL/GenBank/DDBJ whole genome shotgun (WGS) entry which is preliminary data.</text>
</comment>
<feature type="active site" description="Proton acceptor" evidence="7">
    <location>
        <position position="24"/>
    </location>
</feature>
<keyword evidence="4 7" id="KW-0694">RNA-binding</keyword>
<evidence type="ECO:0000256" key="8">
    <source>
        <dbReference type="RuleBase" id="RU000673"/>
    </source>
</evidence>
<dbReference type="PANTHER" id="PTHR17224">
    <property type="entry name" value="PEPTIDYL-TRNA HYDROLASE"/>
    <property type="match status" value="1"/>
</dbReference>
<dbReference type="GO" id="GO:0004045">
    <property type="term" value="F:peptidyl-tRNA hydrolase activity"/>
    <property type="evidence" value="ECO:0007669"/>
    <property type="project" value="UniProtKB-EC"/>
</dbReference>
<reference evidence="10 11" key="1">
    <citation type="submission" date="2024-06" db="EMBL/GenBank/DDBJ databases">
        <title>The Natural Products Discovery Center: Release of the First 8490 Sequenced Strains for Exploring Actinobacteria Biosynthetic Diversity.</title>
        <authorList>
            <person name="Kalkreuter E."/>
            <person name="Kautsar S.A."/>
            <person name="Yang D."/>
            <person name="Bader C.D."/>
            <person name="Teijaro C.N."/>
            <person name="Fluegel L."/>
            <person name="Davis C.M."/>
            <person name="Simpson J.R."/>
            <person name="Lauterbach L."/>
            <person name="Steele A.D."/>
            <person name="Gui C."/>
            <person name="Meng S."/>
            <person name="Li G."/>
            <person name="Viehrig K."/>
            <person name="Ye F."/>
            <person name="Su P."/>
            <person name="Kiefer A.F."/>
            <person name="Nichols A."/>
            <person name="Cepeda A.J."/>
            <person name="Yan W."/>
            <person name="Fan B."/>
            <person name="Jiang Y."/>
            <person name="Adhikari A."/>
            <person name="Zheng C.-J."/>
            <person name="Schuster L."/>
            <person name="Cowan T.M."/>
            <person name="Smanski M.J."/>
            <person name="Chevrette M.G."/>
            <person name="De Carvalho L.P.S."/>
            <person name="Shen B."/>
        </authorList>
    </citation>
    <scope>NUCLEOTIDE SEQUENCE [LARGE SCALE GENOMIC DNA]</scope>
    <source>
        <strain evidence="10 11">NPDC052347</strain>
    </source>
</reference>
<feature type="binding site" evidence="7">
    <location>
        <position position="19"/>
    </location>
    <ligand>
        <name>tRNA</name>
        <dbReference type="ChEBI" id="CHEBI:17843"/>
    </ligand>
</feature>
<comment type="function">
    <text evidence="7">Catalyzes the release of premature peptidyl moieties from peptidyl-tRNA molecules trapped in stalled 50S ribosomal subunits, and thus maintains levels of free tRNAs and 50S ribosomes.</text>
</comment>
<feature type="binding site" evidence="7">
    <location>
        <position position="117"/>
    </location>
    <ligand>
        <name>tRNA</name>
        <dbReference type="ChEBI" id="CHEBI:17843"/>
    </ligand>
</feature>
<comment type="catalytic activity">
    <reaction evidence="7 8">
        <text>an N-acyl-L-alpha-aminoacyl-tRNA + H2O = an N-acyl-L-amino acid + a tRNA + H(+)</text>
        <dbReference type="Rhea" id="RHEA:54448"/>
        <dbReference type="Rhea" id="RHEA-COMP:10123"/>
        <dbReference type="Rhea" id="RHEA-COMP:13883"/>
        <dbReference type="ChEBI" id="CHEBI:15377"/>
        <dbReference type="ChEBI" id="CHEBI:15378"/>
        <dbReference type="ChEBI" id="CHEBI:59874"/>
        <dbReference type="ChEBI" id="CHEBI:78442"/>
        <dbReference type="ChEBI" id="CHEBI:138191"/>
        <dbReference type="EC" id="3.1.1.29"/>
    </reaction>
</comment>
<dbReference type="NCBIfam" id="TIGR00447">
    <property type="entry name" value="pth"/>
    <property type="match status" value="1"/>
</dbReference>
<dbReference type="InterPro" id="IPR018171">
    <property type="entry name" value="Pept_tRNA_hydro_CS"/>
</dbReference>
<dbReference type="PROSITE" id="PS01195">
    <property type="entry name" value="PEPT_TRNA_HYDROL_1"/>
    <property type="match status" value="1"/>
</dbReference>
<dbReference type="EMBL" id="JBFAUK010000028">
    <property type="protein sequence ID" value="MEV5510162.1"/>
    <property type="molecule type" value="Genomic_DNA"/>
</dbReference>
<keyword evidence="3 7" id="KW-0378">Hydrolase</keyword>
<feature type="site" description="Stabilizes the basic form of H active site to accept a proton" evidence="7">
    <location>
        <position position="96"/>
    </location>
</feature>
<dbReference type="Pfam" id="PF01195">
    <property type="entry name" value="Pept_tRNA_hydro"/>
    <property type="match status" value="1"/>
</dbReference>
<dbReference type="SUPFAM" id="SSF53178">
    <property type="entry name" value="Peptidyl-tRNA hydrolase-like"/>
    <property type="match status" value="1"/>
</dbReference>
<dbReference type="PROSITE" id="PS01196">
    <property type="entry name" value="PEPT_TRNA_HYDROL_2"/>
    <property type="match status" value="1"/>
</dbReference>
<gene>
    <name evidence="7 10" type="primary">pth</name>
    <name evidence="10" type="ORF">AB0L16_27685</name>
</gene>
<comment type="similarity">
    <text evidence="5 7 9">Belongs to the PTH family.</text>
</comment>
<keyword evidence="11" id="KW-1185">Reference proteome</keyword>
<dbReference type="HAMAP" id="MF_00083">
    <property type="entry name" value="Pept_tRNA_hydro_bact"/>
    <property type="match status" value="1"/>
</dbReference>
<proteinExistence type="inferred from homology"/>
<name>A0ABV3K665_STRON</name>
<evidence type="ECO:0000256" key="1">
    <source>
        <dbReference type="ARBA" id="ARBA00013260"/>
    </source>
</evidence>
<evidence type="ECO:0000313" key="10">
    <source>
        <dbReference type="EMBL" id="MEV5510162.1"/>
    </source>
</evidence>
<evidence type="ECO:0000256" key="9">
    <source>
        <dbReference type="RuleBase" id="RU004320"/>
    </source>
</evidence>
<dbReference type="EC" id="3.1.1.29" evidence="1 7"/>
<feature type="binding site" evidence="7">
    <location>
        <position position="71"/>
    </location>
    <ligand>
        <name>tRNA</name>
        <dbReference type="ChEBI" id="CHEBI:17843"/>
    </ligand>
</feature>
<dbReference type="Proteomes" id="UP001552594">
    <property type="component" value="Unassembled WGS sequence"/>
</dbReference>
<dbReference type="RefSeq" id="WP_109278381.1">
    <property type="nucleotide sequence ID" value="NZ_JBFAUK010000028.1"/>
</dbReference>
<protein>
    <recommendedName>
        <fullName evidence="6 7">Peptidyl-tRNA hydrolase</fullName>
        <shortName evidence="7">Pth</shortName>
        <ecNumber evidence="1 7">3.1.1.29</ecNumber>
    </recommendedName>
</protein>
<evidence type="ECO:0000256" key="6">
    <source>
        <dbReference type="ARBA" id="ARBA00050038"/>
    </source>
</evidence>
<evidence type="ECO:0000256" key="2">
    <source>
        <dbReference type="ARBA" id="ARBA00022555"/>
    </source>
</evidence>
<evidence type="ECO:0000313" key="11">
    <source>
        <dbReference type="Proteomes" id="UP001552594"/>
    </source>
</evidence>
<evidence type="ECO:0000256" key="3">
    <source>
        <dbReference type="ARBA" id="ARBA00022801"/>
    </source>
</evidence>
<sequence>MTSEERWVIAGLGNPGPWFTKTRHNAGFLVIDRLARRHGAEFRWYGTKCRLAEIDIDGRRVILVKPQWFINLSGNPVASVLRTYDVPVERLAVVHDDLAFRFGAVRIKRGGGAGGHNGVRSVTEALGTRHYTRLRFGLGRPPKGQQTGKYVLRKFPEPERSALPAVLDRCADAIEALVVRGLDKTQTELHSAPGAGEE</sequence>
<keyword evidence="2 7" id="KW-0820">tRNA-binding</keyword>
<accession>A0ABV3K665</accession>
<organism evidence="10 11">
    <name type="scientific">Streptomyces orinoci</name>
    <name type="common">Streptoverticillium orinoci</name>
    <dbReference type="NCBI Taxonomy" id="67339"/>
    <lineage>
        <taxon>Bacteria</taxon>
        <taxon>Bacillati</taxon>
        <taxon>Actinomycetota</taxon>
        <taxon>Actinomycetes</taxon>
        <taxon>Kitasatosporales</taxon>
        <taxon>Streptomycetaceae</taxon>
        <taxon>Streptomyces</taxon>
    </lineage>
</organism>
<evidence type="ECO:0000256" key="4">
    <source>
        <dbReference type="ARBA" id="ARBA00022884"/>
    </source>
</evidence>
<feature type="binding site" evidence="7">
    <location>
        <position position="69"/>
    </location>
    <ligand>
        <name>tRNA</name>
        <dbReference type="ChEBI" id="CHEBI:17843"/>
    </ligand>
</feature>
<keyword evidence="7" id="KW-0963">Cytoplasm</keyword>